<feature type="signal peptide" evidence="1">
    <location>
        <begin position="1"/>
        <end position="20"/>
    </location>
</feature>
<comment type="caution">
    <text evidence="2">The sequence shown here is derived from an EMBL/GenBank/DDBJ whole genome shotgun (WGS) entry which is preliminary data.</text>
</comment>
<organism evidence="2 3">
    <name type="scientific">Winogradskyella ouciana</name>
    <dbReference type="NCBI Taxonomy" id="2608631"/>
    <lineage>
        <taxon>Bacteria</taxon>
        <taxon>Pseudomonadati</taxon>
        <taxon>Bacteroidota</taxon>
        <taxon>Flavobacteriia</taxon>
        <taxon>Flavobacteriales</taxon>
        <taxon>Flavobacteriaceae</taxon>
        <taxon>Winogradskyella</taxon>
    </lineage>
</organism>
<gene>
    <name evidence="2" type="ORF">F1003_12950</name>
</gene>
<dbReference type="AlphaFoldDB" id="A0A7K1GFE7"/>
<evidence type="ECO:0000313" key="2">
    <source>
        <dbReference type="EMBL" id="MTE27843.1"/>
    </source>
</evidence>
<accession>A0A7K1GFE7</accession>
<dbReference type="RefSeq" id="WP_155089864.1">
    <property type="nucleotide sequence ID" value="NZ_WJYA01000008.1"/>
</dbReference>
<dbReference type="SUPFAM" id="SSF55486">
    <property type="entry name" value="Metalloproteases ('zincins'), catalytic domain"/>
    <property type="match status" value="1"/>
</dbReference>
<dbReference type="EMBL" id="WJYA01000008">
    <property type="protein sequence ID" value="MTE27843.1"/>
    <property type="molecule type" value="Genomic_DNA"/>
</dbReference>
<dbReference type="PROSITE" id="PS51257">
    <property type="entry name" value="PROKAR_LIPOPROTEIN"/>
    <property type="match status" value="1"/>
</dbReference>
<dbReference type="InterPro" id="IPR024079">
    <property type="entry name" value="MetalloPept_cat_dom_sf"/>
</dbReference>
<dbReference type="Gene3D" id="3.40.390.10">
    <property type="entry name" value="Collagenase (Catalytic Domain)"/>
    <property type="match status" value="1"/>
</dbReference>
<keyword evidence="1" id="KW-0732">Signal</keyword>
<dbReference type="GO" id="GO:0006508">
    <property type="term" value="P:proteolysis"/>
    <property type="evidence" value="ECO:0007669"/>
    <property type="project" value="UniProtKB-KW"/>
</dbReference>
<protein>
    <submittedName>
        <fullName evidence="2">Membrane metalloprotease</fullName>
    </submittedName>
</protein>
<keyword evidence="2" id="KW-0378">Hydrolase</keyword>
<proteinExistence type="predicted"/>
<reference evidence="2 3" key="1">
    <citation type="submission" date="2019-11" db="EMBL/GenBank/DDBJ databases">
        <title>Winogradskyella ouciana sp. nov., isolated from the hadal seawater of the Mariana Trench.</title>
        <authorList>
            <person name="Liu R."/>
        </authorList>
    </citation>
    <scope>NUCLEOTIDE SEQUENCE [LARGE SCALE GENOMIC DNA]</scope>
    <source>
        <strain evidence="2 3">ZXX205</strain>
    </source>
</reference>
<evidence type="ECO:0000256" key="1">
    <source>
        <dbReference type="SAM" id="SignalP"/>
    </source>
</evidence>
<keyword evidence="2" id="KW-0645">Protease</keyword>
<dbReference type="GO" id="GO:0008237">
    <property type="term" value="F:metallopeptidase activity"/>
    <property type="evidence" value="ECO:0007669"/>
    <property type="project" value="UniProtKB-KW"/>
</dbReference>
<evidence type="ECO:0000313" key="3">
    <source>
        <dbReference type="Proteomes" id="UP000447545"/>
    </source>
</evidence>
<sequence>MKFRILYTVLLLLVIVGCSKDDSVSGNDEGNNPVDVNLNRQAVGSSANDLLSDNTFNEMIIELVYVEGYEPNETTVSNFMNFLQNRVNKPNGITVEKRSIPSPGETIYSIQDIANIEIAERQNYNTEDTIAVWALFIHGESENNTNNNVTLGSAYWNTSFVIFEETVQNFSNSTFEPNRTLLETTVIHHEFGHIFGLTNLGSDMVEDHEDDEHPKHCDVEDCLMFWATESSAGLDDMLNMNSAPELDSQCIADLQANGGK</sequence>
<dbReference type="Proteomes" id="UP000447545">
    <property type="component" value="Unassembled WGS sequence"/>
</dbReference>
<keyword evidence="2" id="KW-0482">Metalloprotease</keyword>
<keyword evidence="3" id="KW-1185">Reference proteome</keyword>
<feature type="chain" id="PRO_5029772311" evidence="1">
    <location>
        <begin position="21"/>
        <end position="260"/>
    </location>
</feature>
<name>A0A7K1GFE7_9FLAO</name>